<dbReference type="SMART" id="SM00382">
    <property type="entry name" value="AAA"/>
    <property type="match status" value="1"/>
</dbReference>
<dbReference type="PANTHER" id="PTHR42714">
    <property type="entry name" value="TRNA MODIFICATION GTPASE GTPBP3"/>
    <property type="match status" value="1"/>
</dbReference>
<dbReference type="SUPFAM" id="SSF116878">
    <property type="entry name" value="TrmE connector domain"/>
    <property type="match status" value="1"/>
</dbReference>
<evidence type="ECO:0000259" key="8">
    <source>
        <dbReference type="PROSITE" id="PS51709"/>
    </source>
</evidence>
<feature type="binding site" evidence="7">
    <location>
        <position position="226"/>
    </location>
    <ligand>
        <name>Mg(2+)</name>
        <dbReference type="ChEBI" id="CHEBI:18420"/>
    </ligand>
</feature>
<keyword evidence="3 7" id="KW-0547">Nucleotide-binding</keyword>
<dbReference type="PANTHER" id="PTHR42714:SF2">
    <property type="entry name" value="TRNA MODIFICATION GTPASE GTPBP3, MITOCHONDRIAL"/>
    <property type="match status" value="1"/>
</dbReference>
<comment type="similarity">
    <text evidence="1 7">Belongs to the TRAFAC class TrmE-Era-EngA-EngB-Septin-like GTPase superfamily. TrmE GTPase family.</text>
</comment>
<comment type="function">
    <text evidence="7">Exhibits a very high intrinsic GTPase hydrolysis rate. Involved in the addition of a carboxymethylaminomethyl (cmnm) group at the wobble position (U34) of certain tRNAs, forming tRNA-cmnm(5)s(2)U34.</text>
</comment>
<dbReference type="InterPro" id="IPR018948">
    <property type="entry name" value="GTP-bd_TrmE_N"/>
</dbReference>
<keyword evidence="6 7" id="KW-0342">GTP-binding</keyword>
<dbReference type="Pfam" id="PF10396">
    <property type="entry name" value="TrmE_N"/>
    <property type="match status" value="1"/>
</dbReference>
<dbReference type="HAMAP" id="MF_00379">
    <property type="entry name" value="GTPase_MnmE"/>
    <property type="match status" value="1"/>
</dbReference>
<sequence>METIYALASARGKAGVAVLRLSGSRAHEAVAAFSAALPAPRRAALRRLHWNGEVLDEAVVLLFSHGASFTGEESAELHLHGSPAIVAAVLRALSEQPGLRPAEPGEFTRRALENGRLDLAQVEGLADLIDAETEAQRRQALRVLSGAIGARAEAWRRDLIRSAALIEATIDFADEDVPVDVSPEVLALIDGLLANMRQEAAGSRVAERVRDGFEVAIVGAPNAGKSTLLNALARREAAITSEIAGTTRDVIEVRMDLEGLPVTLLDTAGLRQTTDPIEQLGIDRAVARANGADLRVFLLDEPGAVSGVAARDGDIFVRAKADLVATTDLGVSGLTGQGVSDLVSLITRRLQDRTLTAGSFTRERHRLAIERAIGAMESARSEVMRGAQRIELAAEDLRRAIRALDSLVGRVDVESLLDEIFASFCIGK</sequence>
<feature type="binding site" evidence="7">
    <location>
        <position position="20"/>
    </location>
    <ligand>
        <name>(6S)-5-formyl-5,6,7,8-tetrahydrofolate</name>
        <dbReference type="ChEBI" id="CHEBI:57457"/>
    </ligand>
</feature>
<feature type="binding site" evidence="7">
    <location>
        <position position="222"/>
    </location>
    <ligand>
        <name>K(+)</name>
        <dbReference type="ChEBI" id="CHEBI:29103"/>
    </ligand>
</feature>
<keyword evidence="7" id="KW-0460">Magnesium</keyword>
<evidence type="ECO:0000256" key="4">
    <source>
        <dbReference type="ARBA" id="ARBA00022801"/>
    </source>
</evidence>
<dbReference type="InterPro" id="IPR027368">
    <property type="entry name" value="MnmE_dom2"/>
</dbReference>
<feature type="binding site" evidence="7">
    <location>
        <position position="241"/>
    </location>
    <ligand>
        <name>K(+)</name>
        <dbReference type="ChEBI" id="CHEBI:29103"/>
    </ligand>
</feature>
<feature type="domain" description="TrmE-type G" evidence="8">
    <location>
        <begin position="212"/>
        <end position="351"/>
    </location>
</feature>
<reference evidence="10" key="1">
    <citation type="submission" date="2017-08" db="EMBL/GenBank/DDBJ databases">
        <authorList>
            <person name="Varghese N."/>
            <person name="Submissions S."/>
        </authorList>
    </citation>
    <scope>NUCLEOTIDE SEQUENCE [LARGE SCALE GENOMIC DNA]</scope>
    <source>
        <strain evidence="10">JA234</strain>
    </source>
</reference>
<accession>A0A285CS45</accession>
<dbReference type="InterPro" id="IPR025867">
    <property type="entry name" value="MnmE_helical"/>
</dbReference>
<proteinExistence type="inferred from homology"/>
<dbReference type="Proteomes" id="UP000219467">
    <property type="component" value="Unassembled WGS sequence"/>
</dbReference>
<dbReference type="Gene3D" id="3.30.1360.120">
    <property type="entry name" value="Probable tRNA modification gtpase trme, domain 1"/>
    <property type="match status" value="1"/>
</dbReference>
<organism evidence="9 10">
    <name type="scientific">Cereibacter ovatus</name>
    <dbReference type="NCBI Taxonomy" id="439529"/>
    <lineage>
        <taxon>Bacteria</taxon>
        <taxon>Pseudomonadati</taxon>
        <taxon>Pseudomonadota</taxon>
        <taxon>Alphaproteobacteria</taxon>
        <taxon>Rhodobacterales</taxon>
        <taxon>Paracoccaceae</taxon>
        <taxon>Cereibacter</taxon>
    </lineage>
</organism>
<dbReference type="PROSITE" id="PS51709">
    <property type="entry name" value="G_TRME"/>
    <property type="match status" value="1"/>
</dbReference>
<feature type="binding site" evidence="7">
    <location>
        <position position="247"/>
    </location>
    <ligand>
        <name>Mg(2+)</name>
        <dbReference type="ChEBI" id="CHEBI:18420"/>
    </ligand>
</feature>
<dbReference type="InterPro" id="IPR031168">
    <property type="entry name" value="G_TrmE"/>
</dbReference>
<dbReference type="CDD" id="cd04164">
    <property type="entry name" value="trmE"/>
    <property type="match status" value="1"/>
</dbReference>
<comment type="subunit">
    <text evidence="7">Homodimer. Heterotetramer of two MnmE and two MnmG subunits.</text>
</comment>
<dbReference type="GO" id="GO:0030488">
    <property type="term" value="P:tRNA methylation"/>
    <property type="evidence" value="ECO:0007669"/>
    <property type="project" value="TreeGrafter"/>
</dbReference>
<evidence type="ECO:0000313" key="9">
    <source>
        <dbReference type="EMBL" id="SNX69866.1"/>
    </source>
</evidence>
<keyword evidence="2 7" id="KW-0819">tRNA processing</keyword>
<dbReference type="InterPro" id="IPR004520">
    <property type="entry name" value="GTPase_MnmE"/>
</dbReference>
<evidence type="ECO:0000256" key="7">
    <source>
        <dbReference type="HAMAP-Rule" id="MF_00379"/>
    </source>
</evidence>
<evidence type="ECO:0000313" key="10">
    <source>
        <dbReference type="Proteomes" id="UP000219467"/>
    </source>
</evidence>
<keyword evidence="7" id="KW-0479">Metal-binding</keyword>
<dbReference type="Gene3D" id="3.40.50.300">
    <property type="entry name" value="P-loop containing nucleotide triphosphate hydrolases"/>
    <property type="match status" value="1"/>
</dbReference>
<dbReference type="RefSeq" id="WP_097030059.1">
    <property type="nucleotide sequence ID" value="NZ_OAOQ01000004.1"/>
</dbReference>
<dbReference type="EC" id="3.6.-.-" evidence="7"/>
<feature type="binding site" evidence="7">
    <location>
        <begin position="222"/>
        <end position="227"/>
    </location>
    <ligand>
        <name>GTP</name>
        <dbReference type="ChEBI" id="CHEBI:37565"/>
    </ligand>
</feature>
<dbReference type="AlphaFoldDB" id="A0A285CS45"/>
<comment type="cofactor">
    <cofactor evidence="7">
        <name>K(+)</name>
        <dbReference type="ChEBI" id="CHEBI:29103"/>
    </cofactor>
    <text evidence="7">Binds 1 potassium ion per subunit.</text>
</comment>
<feature type="binding site" evidence="7">
    <location>
        <position position="428"/>
    </location>
    <ligand>
        <name>(6S)-5-formyl-5,6,7,8-tetrahydrofolate</name>
        <dbReference type="ChEBI" id="CHEBI:57457"/>
    </ligand>
</feature>
<dbReference type="InterPro" id="IPR003593">
    <property type="entry name" value="AAA+_ATPase"/>
</dbReference>
<dbReference type="InterPro" id="IPR027417">
    <property type="entry name" value="P-loop_NTPase"/>
</dbReference>
<evidence type="ECO:0000256" key="2">
    <source>
        <dbReference type="ARBA" id="ARBA00022694"/>
    </source>
</evidence>
<dbReference type="NCBIfam" id="NF003661">
    <property type="entry name" value="PRK05291.1-3"/>
    <property type="match status" value="1"/>
</dbReference>
<dbReference type="GO" id="GO:0002098">
    <property type="term" value="P:tRNA wobble uridine modification"/>
    <property type="evidence" value="ECO:0007669"/>
    <property type="project" value="TreeGrafter"/>
</dbReference>
<dbReference type="GO" id="GO:0005525">
    <property type="term" value="F:GTP binding"/>
    <property type="evidence" value="ECO:0007669"/>
    <property type="project" value="UniProtKB-UniRule"/>
</dbReference>
<dbReference type="FunFam" id="3.30.1360.120:FF:000007">
    <property type="entry name" value="tRNA modification GTPase GTPBP3, mitochondrial"/>
    <property type="match status" value="1"/>
</dbReference>
<dbReference type="Pfam" id="PF12631">
    <property type="entry name" value="MnmE_helical"/>
    <property type="match status" value="1"/>
</dbReference>
<comment type="subcellular location">
    <subcellularLocation>
        <location evidence="7">Cytoplasm</location>
    </subcellularLocation>
</comment>
<dbReference type="SUPFAM" id="SSF52540">
    <property type="entry name" value="P-loop containing nucleoside triphosphate hydrolases"/>
    <property type="match status" value="1"/>
</dbReference>
<evidence type="ECO:0000256" key="5">
    <source>
        <dbReference type="ARBA" id="ARBA00022958"/>
    </source>
</evidence>
<gene>
    <name evidence="7" type="primary">mnmE</name>
    <name evidence="7" type="synonym">trmE</name>
    <name evidence="9" type="ORF">SAMN05878503_104256</name>
</gene>
<evidence type="ECO:0000256" key="1">
    <source>
        <dbReference type="ARBA" id="ARBA00011043"/>
    </source>
</evidence>
<dbReference type="OrthoDB" id="9805918at2"/>
<feature type="binding site" evidence="7">
    <location>
        <begin position="266"/>
        <end position="269"/>
    </location>
    <ligand>
        <name>GTP</name>
        <dbReference type="ChEBI" id="CHEBI:37565"/>
    </ligand>
</feature>
<dbReference type="GO" id="GO:0003924">
    <property type="term" value="F:GTPase activity"/>
    <property type="evidence" value="ECO:0007669"/>
    <property type="project" value="UniProtKB-UniRule"/>
</dbReference>
<dbReference type="GO" id="GO:0005737">
    <property type="term" value="C:cytoplasm"/>
    <property type="evidence" value="ECO:0007669"/>
    <property type="project" value="UniProtKB-SubCell"/>
</dbReference>
<keyword evidence="4 7" id="KW-0378">Hydrolase</keyword>
<evidence type="ECO:0000256" key="3">
    <source>
        <dbReference type="ARBA" id="ARBA00022741"/>
    </source>
</evidence>
<dbReference type="Gene3D" id="1.20.120.430">
    <property type="entry name" value="tRNA modification GTPase MnmE domain 2"/>
    <property type="match status" value="1"/>
</dbReference>
<comment type="caution">
    <text evidence="7">Lacks conserved residue(s) required for the propagation of feature annotation.</text>
</comment>
<dbReference type="GO" id="GO:0046872">
    <property type="term" value="F:metal ion binding"/>
    <property type="evidence" value="ECO:0007669"/>
    <property type="project" value="UniProtKB-KW"/>
</dbReference>
<feature type="binding site" evidence="7">
    <location>
        <position position="243"/>
    </location>
    <ligand>
        <name>K(+)</name>
        <dbReference type="ChEBI" id="CHEBI:29103"/>
    </ligand>
</feature>
<dbReference type="NCBIfam" id="TIGR00231">
    <property type="entry name" value="small_GTP"/>
    <property type="match status" value="1"/>
</dbReference>
<name>A0A285CS45_9RHOB</name>
<evidence type="ECO:0000256" key="6">
    <source>
        <dbReference type="ARBA" id="ARBA00023134"/>
    </source>
</evidence>
<protein>
    <recommendedName>
        <fullName evidence="7">tRNA modification GTPase MnmE</fullName>
        <ecNumber evidence="7">3.6.-.-</ecNumber>
    </recommendedName>
</protein>
<dbReference type="InterPro" id="IPR005225">
    <property type="entry name" value="Small_GTP-bd"/>
</dbReference>
<keyword evidence="10" id="KW-1185">Reference proteome</keyword>
<feature type="binding site" evidence="7">
    <location>
        <position position="246"/>
    </location>
    <ligand>
        <name>K(+)</name>
        <dbReference type="ChEBI" id="CHEBI:29103"/>
    </ligand>
</feature>
<feature type="binding site" evidence="7">
    <location>
        <position position="76"/>
    </location>
    <ligand>
        <name>(6S)-5-formyl-5,6,7,8-tetrahydrofolate</name>
        <dbReference type="ChEBI" id="CHEBI:57457"/>
    </ligand>
</feature>
<dbReference type="Pfam" id="PF01926">
    <property type="entry name" value="MMR_HSR1"/>
    <property type="match status" value="1"/>
</dbReference>
<feature type="binding site" evidence="7">
    <location>
        <begin position="241"/>
        <end position="247"/>
    </location>
    <ligand>
        <name>GTP</name>
        <dbReference type="ChEBI" id="CHEBI:37565"/>
    </ligand>
</feature>
<dbReference type="InterPro" id="IPR027266">
    <property type="entry name" value="TrmE/GcvT-like"/>
</dbReference>
<dbReference type="CDD" id="cd14858">
    <property type="entry name" value="TrmE_N"/>
    <property type="match status" value="1"/>
</dbReference>
<dbReference type="EMBL" id="OAOQ01000004">
    <property type="protein sequence ID" value="SNX69866.1"/>
    <property type="molecule type" value="Genomic_DNA"/>
</dbReference>
<dbReference type="InterPro" id="IPR006073">
    <property type="entry name" value="GTP-bd"/>
</dbReference>
<feature type="binding site" evidence="7">
    <location>
        <position position="116"/>
    </location>
    <ligand>
        <name>(6S)-5-formyl-5,6,7,8-tetrahydrofolate</name>
        <dbReference type="ChEBI" id="CHEBI:57457"/>
    </ligand>
</feature>
<keyword evidence="7" id="KW-0963">Cytoplasm</keyword>
<keyword evidence="5 7" id="KW-0630">Potassium</keyword>